<keyword evidence="2" id="KW-1185">Reference proteome</keyword>
<name>A0ABQ5QNC6_9ACTN</name>
<evidence type="ECO:0000313" key="1">
    <source>
        <dbReference type="EMBL" id="GLH94800.1"/>
    </source>
</evidence>
<comment type="caution">
    <text evidence="1">The sequence shown here is derived from an EMBL/GenBank/DDBJ whole genome shotgun (WGS) entry which is preliminary data.</text>
</comment>
<evidence type="ECO:0008006" key="3">
    <source>
        <dbReference type="Google" id="ProtNLM"/>
    </source>
</evidence>
<proteinExistence type="predicted"/>
<evidence type="ECO:0000313" key="2">
    <source>
        <dbReference type="Proteomes" id="UP001144280"/>
    </source>
</evidence>
<dbReference type="Proteomes" id="UP001144280">
    <property type="component" value="Unassembled WGS sequence"/>
</dbReference>
<accession>A0ABQ5QNC6</accession>
<dbReference type="EMBL" id="BSDI01000001">
    <property type="protein sequence ID" value="GLH94800.1"/>
    <property type="molecule type" value="Genomic_DNA"/>
</dbReference>
<reference evidence="1" key="1">
    <citation type="submission" date="2022-12" db="EMBL/GenBank/DDBJ databases">
        <title>New Phytohabitans aurantiacus sp. RD004123 nov., an actinomycete isolated from soil.</title>
        <authorList>
            <person name="Triningsih D.W."/>
            <person name="Harunari E."/>
            <person name="Igarashi Y."/>
        </authorList>
    </citation>
    <scope>NUCLEOTIDE SEQUENCE</scope>
    <source>
        <strain evidence="1">RD004123</strain>
    </source>
</reference>
<organism evidence="1 2">
    <name type="scientific">Phytohabitans aurantiacus</name>
    <dbReference type="NCBI Taxonomy" id="3016789"/>
    <lineage>
        <taxon>Bacteria</taxon>
        <taxon>Bacillati</taxon>
        <taxon>Actinomycetota</taxon>
        <taxon>Actinomycetes</taxon>
        <taxon>Micromonosporales</taxon>
        <taxon>Micromonosporaceae</taxon>
    </lineage>
</organism>
<sequence>MVSPPMSRDEVDFAIVGLVAAHDRISAAMYTVDAHPGLVVLRRNDLRGTTQAVAAETLPRVDTLWSQFSALRSVLDRVKAVRAERSRPGDEELQELTILLRGPVLPLGPDGMVVEDPLAGPPPNWVTTMGLAQELERASAEVTDTLDDVQTAQAETAHRFEPVSKALEQARQVADVLGYATTGSDVERLDVRLAEATFAAMRDPLDPVGPAADLVRDVDGLAAKLADYSRLRDAYPERIRRLKAALDEVANAEAVAAAAYSIALEKIANPGLPAAPDAVPALRAHIAQLDQLHREQRWPRLADELSIVERSVTAARERAAHLHQAADGLMQRRAELRGRLDAYRARTGRMALAEHAQLSELHRAAQELLYTSPCDLPAATRAVVAYQRYLNELTERGHR</sequence>
<protein>
    <recommendedName>
        <fullName evidence="3">CHAD domain-containing protein</fullName>
    </recommendedName>
</protein>
<gene>
    <name evidence="1" type="ORF">Pa4123_00720</name>
</gene>